<dbReference type="STRING" id="616991.GCA_000733925_02013"/>
<dbReference type="Proteomes" id="UP000204551">
    <property type="component" value="Chromosome"/>
</dbReference>
<dbReference type="Gene3D" id="2.120.10.30">
    <property type="entry name" value="TolB, C-terminal domain"/>
    <property type="match status" value="1"/>
</dbReference>
<dbReference type="InterPro" id="IPR011042">
    <property type="entry name" value="6-blade_b-propeller_TolB-like"/>
</dbReference>
<proteinExistence type="predicted"/>
<dbReference type="PROSITE" id="PS51257">
    <property type="entry name" value="PROKAR_LIPOPROTEIN"/>
    <property type="match status" value="1"/>
</dbReference>
<dbReference type="eggNOG" id="ENOG50333NI">
    <property type="taxonomic scope" value="Bacteria"/>
</dbReference>
<accession>A0A221V0Q1</accession>
<dbReference type="KEGG" id="aalg:AREALGSMS7_03779"/>
<feature type="region of interest" description="Disordered" evidence="1">
    <location>
        <begin position="43"/>
        <end position="62"/>
    </location>
</feature>
<sequence>MFNFQKKYKGPTMHKRTALTVFSIVSYLGFSCTLMGQNTHHDHTHHVHDNNDMAHHHPHSPMASDEIPMQAKLLTGQGEFVFSWDQELTAAFPKEAHEFEPGMHGGFNEDPETGIVYTGIPGYGLCSISPDLTKWSTIGSDQRLKDNIHGIVFFVHKGEKYLAVAQEGKRVLVLTLDGRIVSEILKPTGTEFKFAEANAFFGSKDSNFGVTDVTYLNGTLYVAHGYSAGDFVMTIKEKNGVWSWGKLAWGGKGDMPGQFQTAHGIYAHEKHILVANRAAGQVVKFTKKGKFVETFNDIPESSLVCNVSYKAEHYFLNALQAIGEQKSAPIYVHTGEKLLSTVIPGDLDIPVLTNIHQVWPHIVTENGTKQLYLLVHGWNKGKFAVLKMEK</sequence>
<protein>
    <submittedName>
        <fullName evidence="2">Peptidylglycine monooxygenase</fullName>
    </submittedName>
</protein>
<dbReference type="AlphaFoldDB" id="A0A221V0Q1"/>
<dbReference type="GO" id="GO:0004497">
    <property type="term" value="F:monooxygenase activity"/>
    <property type="evidence" value="ECO:0007669"/>
    <property type="project" value="UniProtKB-KW"/>
</dbReference>
<keyword evidence="2" id="KW-0560">Oxidoreductase</keyword>
<dbReference type="SUPFAM" id="SSF63825">
    <property type="entry name" value="YWTD domain"/>
    <property type="match status" value="1"/>
</dbReference>
<reference evidence="2 3" key="1">
    <citation type="submission" date="2017-07" db="EMBL/GenBank/DDBJ databases">
        <title>Genome Sequence of Arenibacter algicola Strain SMS7 Isolated from a culture of the Diatom Skeletonema marinoi.</title>
        <authorList>
            <person name="Topel M."/>
            <person name="Pinder M.I.M."/>
            <person name="Johansson O.N."/>
            <person name="Kourtchenko O."/>
            <person name="Godhe A."/>
            <person name="Clarke A.K."/>
        </authorList>
    </citation>
    <scope>NUCLEOTIDE SEQUENCE [LARGE SCALE GENOMIC DNA]</scope>
    <source>
        <strain evidence="2 3">SMS7</strain>
    </source>
</reference>
<name>A0A221V0Q1_9FLAO</name>
<gene>
    <name evidence="2" type="ORF">AREALGSMS7_03779</name>
</gene>
<evidence type="ECO:0000256" key="1">
    <source>
        <dbReference type="SAM" id="MobiDB-lite"/>
    </source>
</evidence>
<dbReference type="EMBL" id="CP022515">
    <property type="protein sequence ID" value="ASO07189.1"/>
    <property type="molecule type" value="Genomic_DNA"/>
</dbReference>
<keyword evidence="2" id="KW-0503">Monooxygenase</keyword>
<evidence type="ECO:0000313" key="2">
    <source>
        <dbReference type="EMBL" id="ASO07189.1"/>
    </source>
</evidence>
<organism evidence="2 3">
    <name type="scientific">Arenibacter algicola</name>
    <dbReference type="NCBI Taxonomy" id="616991"/>
    <lineage>
        <taxon>Bacteria</taxon>
        <taxon>Pseudomonadati</taxon>
        <taxon>Bacteroidota</taxon>
        <taxon>Flavobacteriia</taxon>
        <taxon>Flavobacteriales</taxon>
        <taxon>Flavobacteriaceae</taxon>
        <taxon>Arenibacter</taxon>
    </lineage>
</organism>
<evidence type="ECO:0000313" key="3">
    <source>
        <dbReference type="Proteomes" id="UP000204551"/>
    </source>
</evidence>